<evidence type="ECO:0000256" key="1">
    <source>
        <dbReference type="SAM" id="MobiDB-lite"/>
    </source>
</evidence>
<dbReference type="EMBL" id="JAIPUX010000439">
    <property type="protein sequence ID" value="KAH0629260.1"/>
    <property type="molecule type" value="Genomic_DNA"/>
</dbReference>
<dbReference type="InterPro" id="IPR026133">
    <property type="entry name" value="Tastin"/>
</dbReference>
<accession>A0ABQ7THM2</accession>
<evidence type="ECO:0008006" key="4">
    <source>
        <dbReference type="Google" id="ProtNLM"/>
    </source>
</evidence>
<feature type="region of interest" description="Disordered" evidence="1">
    <location>
        <begin position="199"/>
        <end position="218"/>
    </location>
</feature>
<dbReference type="Proteomes" id="UP000826234">
    <property type="component" value="Unassembled WGS sequence"/>
</dbReference>
<proteinExistence type="predicted"/>
<dbReference type="PANTHER" id="PTHR15289:SF3">
    <property type="entry name" value="TASTIN"/>
    <property type="match status" value="1"/>
</dbReference>
<keyword evidence="3" id="KW-1185">Reference proteome</keyword>
<name>A0ABQ7THM2_PHRPL</name>
<sequence>MVLFVGVSTVEFVPDVAALASILSNTGLTSHTMSATHKPSLAGRVPLKGNRACSASAGTAQGSLYTNVPEGNLVRFSCISKSTSKADSEYSLSCDPVLNTQLLKTLSNSVKNIGPRVEAAKPRQTAQDLGVCKSEDPAAKFSPECLTRMTQAGVPLQRWIDRNEEFVPDPAAKASILSNEGLSRFALGAHGKLSLAQRVPVKSAQKPPVPCSSTRRPTPRKFYRVPLSSCRKDRRLSTKHPMEKEGKIAVRLFDDEVAASVKKVPTVPVITPEMRRLQCIELLAQFLQQEMNNGAVDRDVAPSLEELHKLLSAHCSPAQPVHLSTPSQDPRPNFCKATPLSTVVAPETSTALITPSQDSSPIFCKAKSLSTVVGPETGKTLTTTSSQPPVCPSTSVRLAQPPSSSANSSGKVKQRLDDLLRAPQRFHEACLNDECAFYTARIMSASQPSVQRCKDPVAKTLDAHDAMYFIPISAPLSPVDEEEKPASS</sequence>
<feature type="compositionally biased region" description="Polar residues" evidence="1">
    <location>
        <begin position="379"/>
        <end position="411"/>
    </location>
</feature>
<protein>
    <recommendedName>
        <fullName evidence="4">Tastin</fullName>
    </recommendedName>
</protein>
<evidence type="ECO:0000313" key="2">
    <source>
        <dbReference type="EMBL" id="KAH0629260.1"/>
    </source>
</evidence>
<reference evidence="2 3" key="1">
    <citation type="journal article" date="2022" name="Gigascience">
        <title>A chromosome-level genome assembly and annotation of the desert horned lizard, Phrynosoma platyrhinos, provides insight into chromosomal rearrangements among reptiles.</title>
        <authorList>
            <person name="Koochekian N."/>
            <person name="Ascanio A."/>
            <person name="Farleigh K."/>
            <person name="Card D.C."/>
            <person name="Schield D.R."/>
            <person name="Castoe T.A."/>
            <person name="Jezkova T."/>
        </authorList>
    </citation>
    <scope>NUCLEOTIDE SEQUENCE [LARGE SCALE GENOMIC DNA]</scope>
    <source>
        <strain evidence="2">NK-2021</strain>
    </source>
</reference>
<feature type="region of interest" description="Disordered" evidence="1">
    <location>
        <begin position="377"/>
        <end position="412"/>
    </location>
</feature>
<comment type="caution">
    <text evidence="2">The sequence shown here is derived from an EMBL/GenBank/DDBJ whole genome shotgun (WGS) entry which is preliminary data.</text>
</comment>
<evidence type="ECO:0000313" key="3">
    <source>
        <dbReference type="Proteomes" id="UP000826234"/>
    </source>
</evidence>
<gene>
    <name evidence="2" type="ORF">JD844_011198</name>
</gene>
<dbReference type="PANTHER" id="PTHR15289">
    <property type="entry name" value="TASTIN"/>
    <property type="match status" value="1"/>
</dbReference>
<organism evidence="2 3">
    <name type="scientific">Phrynosoma platyrhinos</name>
    <name type="common">Desert horned lizard</name>
    <dbReference type="NCBI Taxonomy" id="52577"/>
    <lineage>
        <taxon>Eukaryota</taxon>
        <taxon>Metazoa</taxon>
        <taxon>Chordata</taxon>
        <taxon>Craniata</taxon>
        <taxon>Vertebrata</taxon>
        <taxon>Euteleostomi</taxon>
        <taxon>Lepidosauria</taxon>
        <taxon>Squamata</taxon>
        <taxon>Bifurcata</taxon>
        <taxon>Unidentata</taxon>
        <taxon>Episquamata</taxon>
        <taxon>Toxicofera</taxon>
        <taxon>Iguania</taxon>
        <taxon>Phrynosomatidae</taxon>
        <taxon>Phrynosomatinae</taxon>
        <taxon>Phrynosoma</taxon>
    </lineage>
</organism>